<organism evidence="1">
    <name type="scientific">Solanum dulcamara</name>
    <name type="common">Climbing nightshade</name>
    <dbReference type="NCBI Taxonomy" id="45834"/>
    <lineage>
        <taxon>Eukaryota</taxon>
        <taxon>Viridiplantae</taxon>
        <taxon>Streptophyta</taxon>
        <taxon>Embryophyta</taxon>
        <taxon>Tracheophyta</taxon>
        <taxon>Spermatophyta</taxon>
        <taxon>Magnoliopsida</taxon>
        <taxon>eudicotyledons</taxon>
        <taxon>Gunneridae</taxon>
        <taxon>Pentapetalae</taxon>
        <taxon>asterids</taxon>
        <taxon>lamiids</taxon>
        <taxon>Solanales</taxon>
        <taxon>Solanaceae</taxon>
        <taxon>Solanoideae</taxon>
        <taxon>Solaneae</taxon>
        <taxon>Solanum</taxon>
    </lineage>
</organism>
<dbReference type="EMBL" id="HQ642158">
    <property type="protein sequence ID" value="AEA30372.1"/>
    <property type="molecule type" value="Genomic_DNA"/>
</dbReference>
<accession>F2XNN5</accession>
<protein>
    <submittedName>
        <fullName evidence="1">Uncharacterized protein</fullName>
    </submittedName>
</protein>
<feature type="non-terminal residue" evidence="1">
    <location>
        <position position="1"/>
    </location>
</feature>
<reference evidence="1" key="1">
    <citation type="journal article" date="2012" name="BMC Evol. Biol.">
        <title>Single copy nuclear gene analysis of polyploidy in wild potatoes (Solanum section Petota).</title>
        <authorList>
            <person name="Cai D."/>
            <person name="Rodriguez F."/>
            <person name="Teng Y."/>
            <person name="Ane C."/>
            <person name="Bonierbale M."/>
            <person name="Mueller L.A."/>
            <person name="Spooner D.M."/>
        </authorList>
    </citation>
    <scope>NUCLEOTIDE SEQUENCE</scope>
    <source>
        <tissue evidence="1">Leaf</tissue>
    </source>
</reference>
<sequence length="56" mass="6533">RRGIDYGSDKMHVLRKTFISWFKSCMGHYILHIIMADIPGCRSMCCCWSKAKCLPH</sequence>
<evidence type="ECO:0000313" key="1">
    <source>
        <dbReference type="EMBL" id="AEA30372.1"/>
    </source>
</evidence>
<proteinExistence type="predicted"/>
<dbReference type="AlphaFoldDB" id="F2XNN5"/>
<name>F2XNN5_SOLDU</name>
<feature type="non-terminal residue" evidence="1">
    <location>
        <position position="56"/>
    </location>
</feature>